<evidence type="ECO:0000256" key="9">
    <source>
        <dbReference type="SAM" id="Phobius"/>
    </source>
</evidence>
<evidence type="ECO:0000256" key="1">
    <source>
        <dbReference type="ARBA" id="ARBA00004651"/>
    </source>
</evidence>
<dbReference type="EMBL" id="CP003540">
    <property type="protein sequence ID" value="AFK16353.1"/>
    <property type="molecule type" value="Genomic_DNA"/>
</dbReference>
<dbReference type="InterPro" id="IPR050367">
    <property type="entry name" value="APC_superfamily"/>
</dbReference>
<evidence type="ECO:0000256" key="4">
    <source>
        <dbReference type="ARBA" id="ARBA00022475"/>
    </source>
</evidence>
<feature type="transmembrane region" description="Helical" evidence="9">
    <location>
        <begin position="207"/>
        <end position="228"/>
    </location>
</feature>
<dbReference type="PANTHER" id="PTHR42770">
    <property type="entry name" value="AMINO ACID TRANSPORTER-RELATED"/>
    <property type="match status" value="1"/>
</dbReference>
<comment type="subcellular location">
    <subcellularLocation>
        <location evidence="1">Cell membrane</location>
        <topology evidence="1">Multi-pass membrane protein</topology>
    </subcellularLocation>
</comment>
<dbReference type="InterPro" id="IPR002293">
    <property type="entry name" value="AA/rel_permease1"/>
</dbReference>
<feature type="transmembrane region" description="Helical" evidence="9">
    <location>
        <begin position="363"/>
        <end position="386"/>
    </location>
</feature>
<feature type="transmembrane region" description="Helical" evidence="9">
    <location>
        <begin position="240"/>
        <end position="263"/>
    </location>
</feature>
<dbReference type="Gene3D" id="1.20.1740.10">
    <property type="entry name" value="Amino acid/polyamine transporter I"/>
    <property type="match status" value="1"/>
</dbReference>
<dbReference type="AlphaFoldDB" id="A0AAU8PV33"/>
<keyword evidence="4" id="KW-1003">Cell membrane</keyword>
<dbReference type="NCBIfam" id="TIGR00905">
    <property type="entry name" value="2A0302"/>
    <property type="match status" value="1"/>
</dbReference>
<feature type="transmembrane region" description="Helical" evidence="9">
    <location>
        <begin position="18"/>
        <end position="37"/>
    </location>
</feature>
<feature type="transmembrane region" description="Helical" evidence="9">
    <location>
        <begin position="418"/>
        <end position="434"/>
    </location>
</feature>
<evidence type="ECO:0000313" key="11">
    <source>
        <dbReference type="Proteomes" id="UP000006465"/>
    </source>
</evidence>
<feature type="transmembrane region" description="Helical" evidence="9">
    <location>
        <begin position="134"/>
        <end position="155"/>
    </location>
</feature>
<keyword evidence="8 9" id="KW-0472">Membrane</keyword>
<feature type="transmembrane region" description="Helical" evidence="9">
    <location>
        <begin position="283"/>
        <end position="307"/>
    </location>
</feature>
<feature type="transmembrane region" description="Helical" evidence="9">
    <location>
        <begin position="167"/>
        <end position="187"/>
    </location>
</feature>
<comment type="similarity">
    <text evidence="2">Belongs to the amino acid-polyamine-organocation (APC) superfamily. Basic amino acid/polyamine antiporter (APA) (TC 2.A.3.2) family.</text>
</comment>
<evidence type="ECO:0000256" key="8">
    <source>
        <dbReference type="ARBA" id="ARBA00023136"/>
    </source>
</evidence>
<evidence type="ECO:0000256" key="7">
    <source>
        <dbReference type="ARBA" id="ARBA00022989"/>
    </source>
</evidence>
<feature type="transmembrane region" description="Helical" evidence="9">
    <location>
        <begin position="336"/>
        <end position="357"/>
    </location>
</feature>
<evidence type="ECO:0000313" key="10">
    <source>
        <dbReference type="EMBL" id="AFK16353.1"/>
    </source>
</evidence>
<dbReference type="GO" id="GO:0005886">
    <property type="term" value="C:plasma membrane"/>
    <property type="evidence" value="ECO:0007669"/>
    <property type="project" value="UniProtKB-SubCell"/>
</dbReference>
<dbReference type="GO" id="GO:0022857">
    <property type="term" value="F:transmembrane transporter activity"/>
    <property type="evidence" value="ECO:0007669"/>
    <property type="project" value="InterPro"/>
</dbReference>
<evidence type="ECO:0000256" key="2">
    <source>
        <dbReference type="ARBA" id="ARBA00008220"/>
    </source>
</evidence>
<organism evidence="10 11">
    <name type="scientific">Corynebacterium pseudotuberculosis 258</name>
    <dbReference type="NCBI Taxonomy" id="1168865"/>
    <lineage>
        <taxon>Bacteria</taxon>
        <taxon>Bacillati</taxon>
        <taxon>Actinomycetota</taxon>
        <taxon>Actinomycetes</taxon>
        <taxon>Mycobacteriales</taxon>
        <taxon>Corynebacteriaceae</taxon>
        <taxon>Corynebacterium</taxon>
    </lineage>
</organism>
<keyword evidence="7 9" id="KW-1133">Transmembrane helix</keyword>
<dbReference type="KEGG" id="coe:CP258_03715"/>
<feature type="transmembrane region" description="Helical" evidence="9">
    <location>
        <begin position="469"/>
        <end position="490"/>
    </location>
</feature>
<dbReference type="RefSeq" id="WP_014366766.1">
    <property type="nucleotide sequence ID" value="NC_017945.3"/>
</dbReference>
<feature type="transmembrane region" description="Helical" evidence="9">
    <location>
        <begin position="49"/>
        <end position="72"/>
    </location>
</feature>
<sequence length="496" mass="53574">MTLAASSADKKSQHTVRIWTLIGLIIGSTVGSGIFSLPQNIASVAAPGAMFIGWVIAGVGMLSVAFVFQILAHRKPHLDSGVYSYVRAGLGDFIGFTSGWGYWLGSVIAQVGYATLFFSTLGHYIPLFNTEHRLASAIAVSLMTWLIFAVLSLGIKQAAFMNAVTTVAKLLPILAFIVLVLFLGFSWDKFTFDFWGGSTGSSVFEQVQGIMLFTVWVFIGVEGASVYSKQARTRADVGRATVFGFFTVLLLLVTVATLSYGVLTREELAALPNNSMAYVLEAVVGPWGAGLVSIGLCLSVLGAYVSWQMLCAEPVAMMAFDGLLPRQLGKINTSGAPWVAQIISTIVIQIWVIVFFINQTTYVSMVQLATVLYLVPYVFSAFYLILLATRGKGISHPAAGARFDDSGPEVSGKENRRHLAVALLAFVYSLWLFYAADLKYVLFGALAVLPGLIPYVGTRLYKKEQVFNAFEWIVVALIACAGCYGIYGISTGTMSL</sequence>
<keyword evidence="5 9" id="KW-0812">Transmembrane</keyword>
<evidence type="ECO:0000256" key="5">
    <source>
        <dbReference type="ARBA" id="ARBA00022692"/>
    </source>
</evidence>
<accession>A0AAU8PV33</accession>
<dbReference type="Proteomes" id="UP000006465">
    <property type="component" value="Chromosome"/>
</dbReference>
<keyword evidence="6" id="KW-0029">Amino-acid transport</keyword>
<evidence type="ECO:0000256" key="3">
    <source>
        <dbReference type="ARBA" id="ARBA00022448"/>
    </source>
</evidence>
<reference evidence="10 11" key="1">
    <citation type="journal article" date="2013" name="J. Biotechnol.">
        <title>Genome sequence of Corynebacterium pseudotuberculosis biovar equi strain 258 and prediction of antigenic targets to improve biotechnological vaccine production.</title>
        <authorList>
            <person name="Soares S.C."/>
            <person name="Trost E."/>
            <person name="Ramos R.T."/>
            <person name="Carneiro A.R."/>
            <person name="Santos A.R."/>
            <person name="Pinto A.C."/>
            <person name="Barbosa E."/>
            <person name="Aburjaile F."/>
            <person name="Ali A."/>
            <person name="Diniz C.A."/>
            <person name="Hassan S.S."/>
            <person name="Fiaux K."/>
            <person name="Guimaraes L.C."/>
            <person name="Bakhtiar S.M."/>
            <person name="Pereira U."/>
            <person name="Almeida S.S."/>
            <person name="Abreu V.A."/>
            <person name="Rocha F.S."/>
            <person name="Dorella F.A."/>
            <person name="Miyoshi A."/>
            <person name="Silva A."/>
            <person name="Azevedo V."/>
            <person name="Tauch A."/>
        </authorList>
    </citation>
    <scope>NUCLEOTIDE SEQUENCE [LARGE SCALE GENOMIC DNA]</scope>
    <source>
        <strain evidence="10 11">258</strain>
    </source>
</reference>
<evidence type="ECO:0000256" key="6">
    <source>
        <dbReference type="ARBA" id="ARBA00022970"/>
    </source>
</evidence>
<feature type="transmembrane region" description="Helical" evidence="9">
    <location>
        <begin position="93"/>
        <end position="114"/>
    </location>
</feature>
<name>A0AAU8PV33_CORPS</name>
<dbReference type="GO" id="GO:0006865">
    <property type="term" value="P:amino acid transport"/>
    <property type="evidence" value="ECO:0007669"/>
    <property type="project" value="UniProtKB-KW"/>
</dbReference>
<proteinExistence type="inferred from homology"/>
<feature type="transmembrane region" description="Helical" evidence="9">
    <location>
        <begin position="440"/>
        <end position="457"/>
    </location>
</feature>
<dbReference type="InterPro" id="IPR004754">
    <property type="entry name" value="Amino_acid_antiprt"/>
</dbReference>
<dbReference type="Pfam" id="PF13520">
    <property type="entry name" value="AA_permease_2"/>
    <property type="match status" value="1"/>
</dbReference>
<protein>
    <submittedName>
        <fullName evidence="10">Amino acid permease</fullName>
    </submittedName>
</protein>
<dbReference type="PANTHER" id="PTHR42770:SF4">
    <property type="entry name" value="ARGININE_ORNITHINE ANTIPORTER-RELATED"/>
    <property type="match status" value="1"/>
</dbReference>
<keyword evidence="3" id="KW-0813">Transport</keyword>
<gene>
    <name evidence="10" type="ORF">CP258_03715</name>
</gene>